<dbReference type="Proteomes" id="UP001497497">
    <property type="component" value="Unassembled WGS sequence"/>
</dbReference>
<comment type="caution">
    <text evidence="3">The sequence shown here is derived from an EMBL/GenBank/DDBJ whole genome shotgun (WGS) entry which is preliminary data.</text>
</comment>
<evidence type="ECO:0000256" key="1">
    <source>
        <dbReference type="SAM" id="MobiDB-lite"/>
    </source>
</evidence>
<feature type="compositionally biased region" description="Basic and acidic residues" evidence="1">
    <location>
        <begin position="91"/>
        <end position="102"/>
    </location>
</feature>
<dbReference type="InterPro" id="IPR058029">
    <property type="entry name" value="Tubulin-bd_CENPJ"/>
</dbReference>
<keyword evidence="4" id="KW-1185">Reference proteome</keyword>
<accession>A0AAV2HPS9</accession>
<gene>
    <name evidence="3" type="ORF">GSLYS_00010019001</name>
</gene>
<protein>
    <recommendedName>
        <fullName evidence="2">CENPJ tubulin-binding region domain-containing protein</fullName>
    </recommendedName>
</protein>
<dbReference type="Pfam" id="PF25779">
    <property type="entry name" value="Tubulin-bind_CPAP"/>
    <property type="match status" value="1"/>
</dbReference>
<feature type="non-terminal residue" evidence="3">
    <location>
        <position position="214"/>
    </location>
</feature>
<dbReference type="EMBL" id="CAXITT010000221">
    <property type="protein sequence ID" value="CAL1536106.1"/>
    <property type="molecule type" value="Genomic_DNA"/>
</dbReference>
<feature type="domain" description="CENPJ tubulin-binding region" evidence="2">
    <location>
        <begin position="97"/>
        <end position="153"/>
    </location>
</feature>
<evidence type="ECO:0000259" key="2">
    <source>
        <dbReference type="Pfam" id="PF25779"/>
    </source>
</evidence>
<evidence type="ECO:0000313" key="4">
    <source>
        <dbReference type="Proteomes" id="UP001497497"/>
    </source>
</evidence>
<feature type="compositionally biased region" description="Acidic residues" evidence="1">
    <location>
        <begin position="66"/>
        <end position="85"/>
    </location>
</feature>
<reference evidence="3 4" key="1">
    <citation type="submission" date="2024-04" db="EMBL/GenBank/DDBJ databases">
        <authorList>
            <consortium name="Genoscope - CEA"/>
            <person name="William W."/>
        </authorList>
    </citation>
    <scope>NUCLEOTIDE SEQUENCE [LARGE SCALE GENOMIC DNA]</scope>
</reference>
<dbReference type="AlphaFoldDB" id="A0AAV2HPS9"/>
<name>A0AAV2HPS9_LYMST</name>
<organism evidence="3 4">
    <name type="scientific">Lymnaea stagnalis</name>
    <name type="common">Great pond snail</name>
    <name type="synonym">Helix stagnalis</name>
    <dbReference type="NCBI Taxonomy" id="6523"/>
    <lineage>
        <taxon>Eukaryota</taxon>
        <taxon>Metazoa</taxon>
        <taxon>Spiralia</taxon>
        <taxon>Lophotrochozoa</taxon>
        <taxon>Mollusca</taxon>
        <taxon>Gastropoda</taxon>
        <taxon>Heterobranchia</taxon>
        <taxon>Euthyneura</taxon>
        <taxon>Panpulmonata</taxon>
        <taxon>Hygrophila</taxon>
        <taxon>Lymnaeoidea</taxon>
        <taxon>Lymnaeidae</taxon>
        <taxon>Lymnaea</taxon>
    </lineage>
</organism>
<feature type="region of interest" description="Disordered" evidence="1">
    <location>
        <begin position="38"/>
        <end position="214"/>
    </location>
</feature>
<proteinExistence type="predicted"/>
<evidence type="ECO:0000313" key="3">
    <source>
        <dbReference type="EMBL" id="CAL1536106.1"/>
    </source>
</evidence>
<sequence length="214" mass="24104">MPPQKQPAMNTVKSAQIVRFEQHVFEYENDPRYVPRTFTFDEGEMGDDRRSNTLVANENELRENGDGSEEEEVEDDDEYSEEDEQNITAKEVSRSSPDDRPIRGAGDSKSFEQLLEEKLNQEEAKTRFESHGTLHGERSKTFLKKGEGTSRFQSAPKKPVKPPANPSKRKTNHFQQNGPSVNSSKARGHSGSQPQPLSDGEEGNKRPSVGSRLK</sequence>
<feature type="compositionally biased region" description="Polar residues" evidence="1">
    <location>
        <begin position="173"/>
        <end position="196"/>
    </location>
</feature>
<feature type="compositionally biased region" description="Basic and acidic residues" evidence="1">
    <location>
        <begin position="115"/>
        <end position="148"/>
    </location>
</feature>